<evidence type="ECO:0000256" key="5">
    <source>
        <dbReference type="ARBA" id="ARBA00022737"/>
    </source>
</evidence>
<reference evidence="10 11" key="1">
    <citation type="journal article" date="2016" name="Nat. Commun.">
        <title>Extremotolerant tardigrade genome and improved radiotolerance of human cultured cells by tardigrade-unique protein.</title>
        <authorList>
            <person name="Hashimoto T."/>
            <person name="Horikawa D.D."/>
            <person name="Saito Y."/>
            <person name="Kuwahara H."/>
            <person name="Kozuka-Hata H."/>
            <person name="Shin-I T."/>
            <person name="Minakuchi Y."/>
            <person name="Ohishi K."/>
            <person name="Motoyama A."/>
            <person name="Aizu T."/>
            <person name="Enomoto A."/>
            <person name="Kondo K."/>
            <person name="Tanaka S."/>
            <person name="Hara Y."/>
            <person name="Koshikawa S."/>
            <person name="Sagara H."/>
            <person name="Miura T."/>
            <person name="Yokobori S."/>
            <person name="Miyagawa K."/>
            <person name="Suzuki Y."/>
            <person name="Kubo T."/>
            <person name="Oyama M."/>
            <person name="Kohara Y."/>
            <person name="Fujiyama A."/>
            <person name="Arakawa K."/>
            <person name="Katayama T."/>
            <person name="Toyoda A."/>
            <person name="Kunieda T."/>
        </authorList>
    </citation>
    <scope>NUCLEOTIDE SEQUENCE [LARGE SCALE GENOMIC DNA]</scope>
    <source>
        <strain evidence="10 11">YOKOZUNA-1</strain>
    </source>
</reference>
<protein>
    <recommendedName>
        <fullName evidence="12">Mitochondrial dicarboxylate carrier</fullName>
    </recommendedName>
</protein>
<evidence type="ECO:0000256" key="7">
    <source>
        <dbReference type="ARBA" id="ARBA00023136"/>
    </source>
</evidence>
<keyword evidence="3 9" id="KW-0813">Transport</keyword>
<dbReference type="PROSITE" id="PS50920">
    <property type="entry name" value="SOLCAR"/>
    <property type="match status" value="3"/>
</dbReference>
<proteinExistence type="inferred from homology"/>
<feature type="repeat" description="Solcar" evidence="8">
    <location>
        <begin position="108"/>
        <end position="199"/>
    </location>
</feature>
<dbReference type="Gene3D" id="1.50.40.10">
    <property type="entry name" value="Mitochondrial carrier domain"/>
    <property type="match status" value="1"/>
</dbReference>
<dbReference type="GO" id="GO:0016020">
    <property type="term" value="C:membrane"/>
    <property type="evidence" value="ECO:0007669"/>
    <property type="project" value="UniProtKB-SubCell"/>
</dbReference>
<dbReference type="Pfam" id="PF00153">
    <property type="entry name" value="Mito_carr"/>
    <property type="match status" value="3"/>
</dbReference>
<keyword evidence="5" id="KW-0677">Repeat</keyword>
<feature type="repeat" description="Solcar" evidence="8">
    <location>
        <begin position="207"/>
        <end position="291"/>
    </location>
</feature>
<dbReference type="InterPro" id="IPR050391">
    <property type="entry name" value="Mito_Metabolite_Transporter"/>
</dbReference>
<gene>
    <name evidence="10" type="primary">RvY_01444</name>
    <name evidence="10" type="synonym">RvY_01444.1</name>
    <name evidence="10" type="ORF">RvY_01444-1</name>
</gene>
<keyword evidence="7 8" id="KW-0472">Membrane</keyword>
<evidence type="ECO:0000256" key="4">
    <source>
        <dbReference type="ARBA" id="ARBA00022692"/>
    </source>
</evidence>
<dbReference type="SUPFAM" id="SSF103506">
    <property type="entry name" value="Mitochondrial carrier"/>
    <property type="match status" value="1"/>
</dbReference>
<name>A0A1D1UME5_RAMVA</name>
<dbReference type="InterPro" id="IPR018108">
    <property type="entry name" value="MCP_transmembrane"/>
</dbReference>
<comment type="similarity">
    <text evidence="2 9">Belongs to the mitochondrial carrier (TC 2.A.29) family.</text>
</comment>
<dbReference type="PANTHER" id="PTHR45618">
    <property type="entry name" value="MITOCHONDRIAL DICARBOXYLATE CARRIER-RELATED"/>
    <property type="match status" value="1"/>
</dbReference>
<evidence type="ECO:0000256" key="8">
    <source>
        <dbReference type="PROSITE-ProRule" id="PRU00282"/>
    </source>
</evidence>
<feature type="repeat" description="Solcar" evidence="8">
    <location>
        <begin position="19"/>
        <end position="103"/>
    </location>
</feature>
<evidence type="ECO:0000313" key="10">
    <source>
        <dbReference type="EMBL" id="GAU88812.1"/>
    </source>
</evidence>
<evidence type="ECO:0000256" key="9">
    <source>
        <dbReference type="RuleBase" id="RU000488"/>
    </source>
</evidence>
<dbReference type="OrthoDB" id="448427at2759"/>
<comment type="caution">
    <text evidence="10">The sequence shown here is derived from an EMBL/GenBank/DDBJ whole genome shotgun (WGS) entry which is preliminary data.</text>
</comment>
<evidence type="ECO:0000313" key="11">
    <source>
        <dbReference type="Proteomes" id="UP000186922"/>
    </source>
</evidence>
<evidence type="ECO:0000256" key="6">
    <source>
        <dbReference type="ARBA" id="ARBA00022989"/>
    </source>
</evidence>
<comment type="subcellular location">
    <subcellularLocation>
        <location evidence="1">Membrane</location>
        <topology evidence="1">Multi-pass membrane protein</topology>
    </subcellularLocation>
</comment>
<evidence type="ECO:0008006" key="12">
    <source>
        <dbReference type="Google" id="ProtNLM"/>
    </source>
</evidence>
<dbReference type="AlphaFoldDB" id="A0A1D1UME5"/>
<dbReference type="EMBL" id="BDGG01000001">
    <property type="protein sequence ID" value="GAU88812.1"/>
    <property type="molecule type" value="Genomic_DNA"/>
</dbReference>
<dbReference type="Proteomes" id="UP000186922">
    <property type="component" value="Unassembled WGS sequence"/>
</dbReference>
<organism evidence="10 11">
    <name type="scientific">Ramazzottius varieornatus</name>
    <name type="common">Water bear</name>
    <name type="synonym">Tardigrade</name>
    <dbReference type="NCBI Taxonomy" id="947166"/>
    <lineage>
        <taxon>Eukaryota</taxon>
        <taxon>Metazoa</taxon>
        <taxon>Ecdysozoa</taxon>
        <taxon>Tardigrada</taxon>
        <taxon>Eutardigrada</taxon>
        <taxon>Parachela</taxon>
        <taxon>Hypsibioidea</taxon>
        <taxon>Ramazzottiidae</taxon>
        <taxon>Ramazzottius</taxon>
    </lineage>
</organism>
<keyword evidence="6" id="KW-1133">Transmembrane helix</keyword>
<dbReference type="InterPro" id="IPR023395">
    <property type="entry name" value="MCP_dom_sf"/>
</dbReference>
<accession>A0A1D1UME5</accession>
<keyword evidence="11" id="KW-1185">Reference proteome</keyword>
<keyword evidence="4 8" id="KW-0812">Transmembrane</keyword>
<sequence>MAVSASPQPLDFRIPVVTYRRKARWYYGGLASTMAVCFTHPLDLLKVYLQTHDGGRLKIIPIAVKIVRTEGVAALYSGISASLLRQLTQTTARFGMYEMLKTDGTKQRPFSQKLLAASASGAFGGFVGAPADLINVRMQNDVKLPLAERRNYNHAIDGLIRVCREEGILRLWRGSSMVISRSVLLTMGQLSLYDQVKQILIKFGFPDSVTTHLLGSSVAACSSAAITAPFDVVKTRMQNTEPGKYKNIRHCIRETAKLGPLAFFKGFLPSLLRVGPQTILMFLLYEQMRLRFGVKIEVDPDAEHEAEEVPVGKNFFLVTPKNQRTSSG</sequence>
<evidence type="ECO:0000256" key="2">
    <source>
        <dbReference type="ARBA" id="ARBA00006375"/>
    </source>
</evidence>
<evidence type="ECO:0000256" key="3">
    <source>
        <dbReference type="ARBA" id="ARBA00022448"/>
    </source>
</evidence>
<evidence type="ECO:0000256" key="1">
    <source>
        <dbReference type="ARBA" id="ARBA00004141"/>
    </source>
</evidence>